<dbReference type="Pfam" id="PF00077">
    <property type="entry name" value="RVP"/>
    <property type="match status" value="1"/>
</dbReference>
<dbReference type="PANTHER" id="PTHR46888">
    <property type="entry name" value="ZINC KNUCKLE DOMAINCONTAINING PROTEIN-RELATED"/>
    <property type="match status" value="1"/>
</dbReference>
<keyword evidence="1" id="KW-0378">Hydrolase</keyword>
<feature type="domain" description="Retropepsins" evidence="2">
    <location>
        <begin position="47"/>
        <end position="138"/>
    </location>
</feature>
<dbReference type="RefSeq" id="XP_041418358.1">
    <property type="nucleotide sequence ID" value="XM_041562424.1"/>
</dbReference>
<evidence type="ECO:0000313" key="4">
    <source>
        <dbReference type="RefSeq" id="XP_041418358.1"/>
    </source>
</evidence>
<dbReference type="CDD" id="cd00303">
    <property type="entry name" value="retropepsin_like"/>
    <property type="match status" value="1"/>
</dbReference>
<dbReference type="AlphaFoldDB" id="A0A8J1KNQ6"/>
<reference evidence="4" key="1">
    <citation type="submission" date="2025-08" db="UniProtKB">
        <authorList>
            <consortium name="RefSeq"/>
        </authorList>
    </citation>
    <scope>IDENTIFICATION</scope>
    <source>
        <strain evidence="4">J_2021</strain>
        <tissue evidence="4">Erythrocytes</tissue>
    </source>
</reference>
<dbReference type="GeneID" id="121393590"/>
<dbReference type="InterPro" id="IPR021109">
    <property type="entry name" value="Peptidase_aspartic_dom_sf"/>
</dbReference>
<accession>A0A8J1KNQ6</accession>
<dbReference type="PANTHER" id="PTHR46888:SF12">
    <property type="match status" value="1"/>
</dbReference>
<keyword evidence="3" id="KW-1185">Reference proteome</keyword>
<proteinExistence type="predicted"/>
<dbReference type="KEGG" id="xla:121393590"/>
<sequence length="288" mass="31735">MLSVQTASDPNVETFVAPILPVEVEPREEDSVAVAWQAAYDNRQNHLHPVMVGSTPAEGFLDTGATTTLVQPHLVPPEQILTGQQIDIIVAGGAKVTVPMARVMLDWGEDHGFREVGVMDGLPADVLLGNDLGQMISGYVTPVTHSQTRATQRDKTVSVDVQMISSQRKARLTPDRAANAQHLDYETKDSAFVARGRGDLDESPAASNPEALGMRNRRLSRRMNGMFMIYCKLMVRTQIKLFEKLPVTCRCVFCACSYFPATYSPVCIRTFPFLPVIAQLVLVLQLIH</sequence>
<dbReference type="SUPFAM" id="SSF50630">
    <property type="entry name" value="Acid proteases"/>
    <property type="match status" value="1"/>
</dbReference>
<name>A0A8J1KNQ6_XENLA</name>
<protein>
    <submittedName>
        <fullName evidence="4">Uncharacterized protein LOC121393590 isoform X1</fullName>
    </submittedName>
</protein>
<gene>
    <name evidence="4" type="primary">LOC121393590</name>
</gene>
<dbReference type="Proteomes" id="UP000186698">
    <property type="component" value="Chromosome 5L"/>
</dbReference>
<dbReference type="OrthoDB" id="9909710at2759"/>
<evidence type="ECO:0000259" key="2">
    <source>
        <dbReference type="Pfam" id="PF00077"/>
    </source>
</evidence>
<evidence type="ECO:0000256" key="1">
    <source>
        <dbReference type="ARBA" id="ARBA00022801"/>
    </source>
</evidence>
<dbReference type="GO" id="GO:0016787">
    <property type="term" value="F:hydrolase activity"/>
    <property type="evidence" value="ECO:0007669"/>
    <property type="project" value="UniProtKB-KW"/>
</dbReference>
<evidence type="ECO:0000313" key="3">
    <source>
        <dbReference type="Proteomes" id="UP000186698"/>
    </source>
</evidence>
<dbReference type="InterPro" id="IPR018061">
    <property type="entry name" value="Retropepsins"/>
</dbReference>
<dbReference type="Gene3D" id="2.40.70.10">
    <property type="entry name" value="Acid Proteases"/>
    <property type="match status" value="1"/>
</dbReference>
<organism evidence="3 4">
    <name type="scientific">Xenopus laevis</name>
    <name type="common">African clawed frog</name>
    <dbReference type="NCBI Taxonomy" id="8355"/>
    <lineage>
        <taxon>Eukaryota</taxon>
        <taxon>Metazoa</taxon>
        <taxon>Chordata</taxon>
        <taxon>Craniata</taxon>
        <taxon>Vertebrata</taxon>
        <taxon>Euteleostomi</taxon>
        <taxon>Amphibia</taxon>
        <taxon>Batrachia</taxon>
        <taxon>Anura</taxon>
        <taxon>Pipoidea</taxon>
        <taxon>Pipidae</taxon>
        <taxon>Xenopodinae</taxon>
        <taxon>Xenopus</taxon>
        <taxon>Xenopus</taxon>
    </lineage>
</organism>